<keyword evidence="2" id="KW-1185">Reference proteome</keyword>
<name>A0A6G1ILM8_9PLEO</name>
<evidence type="ECO:0000313" key="1">
    <source>
        <dbReference type="EMBL" id="KAF2678851.1"/>
    </source>
</evidence>
<dbReference type="Proteomes" id="UP000799291">
    <property type="component" value="Unassembled WGS sequence"/>
</dbReference>
<proteinExistence type="predicted"/>
<dbReference type="OrthoDB" id="3851628at2759"/>
<dbReference type="AlphaFoldDB" id="A0A6G1ILM8"/>
<accession>A0A6G1ILM8</accession>
<evidence type="ECO:0000313" key="2">
    <source>
        <dbReference type="Proteomes" id="UP000799291"/>
    </source>
</evidence>
<organism evidence="1 2">
    <name type="scientific">Lentithecium fluviatile CBS 122367</name>
    <dbReference type="NCBI Taxonomy" id="1168545"/>
    <lineage>
        <taxon>Eukaryota</taxon>
        <taxon>Fungi</taxon>
        <taxon>Dikarya</taxon>
        <taxon>Ascomycota</taxon>
        <taxon>Pezizomycotina</taxon>
        <taxon>Dothideomycetes</taxon>
        <taxon>Pleosporomycetidae</taxon>
        <taxon>Pleosporales</taxon>
        <taxon>Massarineae</taxon>
        <taxon>Lentitheciaceae</taxon>
        <taxon>Lentithecium</taxon>
    </lineage>
</organism>
<sequence length="55" mass="5987">MLYAAGVPSREAMKTQPHVGIASVWWEGNPCKYVGIPRVPRGSSYDIDSFAACIC</sequence>
<reference evidence="1" key="1">
    <citation type="journal article" date="2020" name="Stud. Mycol.">
        <title>101 Dothideomycetes genomes: a test case for predicting lifestyles and emergence of pathogens.</title>
        <authorList>
            <person name="Haridas S."/>
            <person name="Albert R."/>
            <person name="Binder M."/>
            <person name="Bloem J."/>
            <person name="Labutti K."/>
            <person name="Salamov A."/>
            <person name="Andreopoulos B."/>
            <person name="Baker S."/>
            <person name="Barry K."/>
            <person name="Bills G."/>
            <person name="Bluhm B."/>
            <person name="Cannon C."/>
            <person name="Castanera R."/>
            <person name="Culley D."/>
            <person name="Daum C."/>
            <person name="Ezra D."/>
            <person name="Gonzalez J."/>
            <person name="Henrissat B."/>
            <person name="Kuo A."/>
            <person name="Liang C."/>
            <person name="Lipzen A."/>
            <person name="Lutzoni F."/>
            <person name="Magnuson J."/>
            <person name="Mondo S."/>
            <person name="Nolan M."/>
            <person name="Ohm R."/>
            <person name="Pangilinan J."/>
            <person name="Park H.-J."/>
            <person name="Ramirez L."/>
            <person name="Alfaro M."/>
            <person name="Sun H."/>
            <person name="Tritt A."/>
            <person name="Yoshinaga Y."/>
            <person name="Zwiers L.-H."/>
            <person name="Turgeon B."/>
            <person name="Goodwin S."/>
            <person name="Spatafora J."/>
            <person name="Crous P."/>
            <person name="Grigoriev I."/>
        </authorList>
    </citation>
    <scope>NUCLEOTIDE SEQUENCE</scope>
    <source>
        <strain evidence="1">CBS 122367</strain>
    </source>
</reference>
<gene>
    <name evidence="1" type="ORF">K458DRAFT_422744</name>
</gene>
<dbReference type="EMBL" id="MU005608">
    <property type="protein sequence ID" value="KAF2678851.1"/>
    <property type="molecule type" value="Genomic_DNA"/>
</dbReference>
<protein>
    <submittedName>
        <fullName evidence="1">Uncharacterized protein</fullName>
    </submittedName>
</protein>